<dbReference type="Proteomes" id="UP001637990">
    <property type="component" value="Unassembled WGS sequence"/>
</dbReference>
<dbReference type="EC" id="3.4.24.-" evidence="3"/>
<name>A0ABW9MR46_9XANT</name>
<protein>
    <submittedName>
        <fullName evidence="3">M13-type metalloendopeptidase</fullName>
        <ecNumber evidence="3">3.4.24.-</ecNumber>
    </submittedName>
</protein>
<dbReference type="InterPro" id="IPR024079">
    <property type="entry name" value="MetalloPept_cat_dom_sf"/>
</dbReference>
<accession>A0ABW9MR46</accession>
<dbReference type="PANTHER" id="PTHR11733:SF167">
    <property type="entry name" value="FI17812P1-RELATED"/>
    <property type="match status" value="1"/>
</dbReference>
<dbReference type="PROSITE" id="PS51885">
    <property type="entry name" value="NEPRILYSIN"/>
    <property type="match status" value="1"/>
</dbReference>
<keyword evidence="4" id="KW-1185">Reference proteome</keyword>
<comment type="caution">
    <text evidence="3">The sequence shown here is derived from an EMBL/GenBank/DDBJ whole genome shotgun (WGS) entry which is preliminary data.</text>
</comment>
<evidence type="ECO:0000256" key="1">
    <source>
        <dbReference type="ARBA" id="ARBA00007357"/>
    </source>
</evidence>
<dbReference type="PANTHER" id="PTHR11733">
    <property type="entry name" value="ZINC METALLOPROTEASE FAMILY M13 NEPRILYSIN-RELATED"/>
    <property type="match status" value="1"/>
</dbReference>
<dbReference type="Gene3D" id="3.40.390.10">
    <property type="entry name" value="Collagenase (Catalytic Domain)"/>
    <property type="match status" value="1"/>
</dbReference>
<dbReference type="RefSeq" id="WP_410049791.1">
    <property type="nucleotide sequence ID" value="NZ_JBJGBS010000111.1"/>
</dbReference>
<sequence>QFDAYTPLPDRPDLHVNGKLTLGENIADLGGINVAYDALQSALRAHPERAVTIDGYTPDQRFFLSFALSWRGQVRKQQQLVYLASDPHAPDHLRANASPSNMPQFAQAFSCKAGDAMVRPDKDRVVIW</sequence>
<dbReference type="InterPro" id="IPR000718">
    <property type="entry name" value="Peptidase_M13"/>
</dbReference>
<organism evidence="3 4">
    <name type="scientific">Xanthomonas codiaei</name>
    <dbReference type="NCBI Taxonomy" id="56463"/>
    <lineage>
        <taxon>Bacteria</taxon>
        <taxon>Pseudomonadati</taxon>
        <taxon>Pseudomonadota</taxon>
        <taxon>Gammaproteobacteria</taxon>
        <taxon>Lysobacterales</taxon>
        <taxon>Lysobacteraceae</taxon>
        <taxon>Xanthomonas</taxon>
    </lineage>
</organism>
<dbReference type="EMBL" id="JBJGBS010000111">
    <property type="protein sequence ID" value="MFO3706732.1"/>
    <property type="molecule type" value="Genomic_DNA"/>
</dbReference>
<evidence type="ECO:0000259" key="2">
    <source>
        <dbReference type="Pfam" id="PF01431"/>
    </source>
</evidence>
<reference evidence="3 4" key="1">
    <citation type="submission" date="2024-11" db="EMBL/GenBank/DDBJ databases">
        <title>Genome sequencing of Xanthomonas codiaei.</title>
        <authorList>
            <person name="Studholme D.J."/>
        </authorList>
    </citation>
    <scope>NUCLEOTIDE SEQUENCE [LARGE SCALE GENOMIC DNA]</scope>
    <source>
        <strain evidence="3 4">NCPPB 4350</strain>
    </source>
</reference>
<dbReference type="GO" id="GO:0016787">
    <property type="term" value="F:hydrolase activity"/>
    <property type="evidence" value="ECO:0007669"/>
    <property type="project" value="UniProtKB-KW"/>
</dbReference>
<proteinExistence type="inferred from homology"/>
<feature type="domain" description="Peptidase M13 C-terminal" evidence="2">
    <location>
        <begin position="1"/>
        <end position="124"/>
    </location>
</feature>
<dbReference type="SUPFAM" id="SSF55486">
    <property type="entry name" value="Metalloproteases ('zincins'), catalytic domain"/>
    <property type="match status" value="1"/>
</dbReference>
<feature type="non-terminal residue" evidence="3">
    <location>
        <position position="1"/>
    </location>
</feature>
<dbReference type="InterPro" id="IPR018497">
    <property type="entry name" value="Peptidase_M13_C"/>
</dbReference>
<dbReference type="Pfam" id="PF01431">
    <property type="entry name" value="Peptidase_M13"/>
    <property type="match status" value="1"/>
</dbReference>
<evidence type="ECO:0000313" key="3">
    <source>
        <dbReference type="EMBL" id="MFO3706732.1"/>
    </source>
</evidence>
<keyword evidence="3" id="KW-0378">Hydrolase</keyword>
<comment type="similarity">
    <text evidence="1">Belongs to the peptidase M13 family.</text>
</comment>
<gene>
    <name evidence="3" type="ORF">ACI6Q5_17560</name>
</gene>
<evidence type="ECO:0000313" key="4">
    <source>
        <dbReference type="Proteomes" id="UP001637990"/>
    </source>
</evidence>